<dbReference type="PANTHER" id="PTHR34107">
    <property type="entry name" value="SLL0198 PROTEIN-RELATED"/>
    <property type="match status" value="1"/>
</dbReference>
<dbReference type="PANTHER" id="PTHR34107:SF5">
    <property type="entry name" value="SLL1355 PROTEIN"/>
    <property type="match status" value="1"/>
</dbReference>
<evidence type="ECO:0000259" key="1">
    <source>
        <dbReference type="Pfam" id="PF05685"/>
    </source>
</evidence>
<gene>
    <name evidence="2" type="ORF">DCF19_16290</name>
</gene>
<dbReference type="AlphaFoldDB" id="A0A2W4W1R2"/>
<feature type="domain" description="Putative restriction endonuclease" evidence="1">
    <location>
        <begin position="17"/>
        <end position="184"/>
    </location>
</feature>
<organism evidence="2 3">
    <name type="scientific">Pseudanabaena frigida</name>
    <dbReference type="NCBI Taxonomy" id="945775"/>
    <lineage>
        <taxon>Bacteria</taxon>
        <taxon>Bacillati</taxon>
        <taxon>Cyanobacteriota</taxon>
        <taxon>Cyanophyceae</taxon>
        <taxon>Pseudanabaenales</taxon>
        <taxon>Pseudanabaenaceae</taxon>
        <taxon>Pseudanabaena</taxon>
    </lineage>
</organism>
<reference evidence="2 3" key="2">
    <citation type="submission" date="2018-06" db="EMBL/GenBank/DDBJ databases">
        <title>Metagenomic assembly of (sub)arctic Cyanobacteria and their associated microbiome from non-axenic cultures.</title>
        <authorList>
            <person name="Baurain D."/>
        </authorList>
    </citation>
    <scope>NUCLEOTIDE SEQUENCE [LARGE SCALE GENOMIC DNA]</scope>
    <source>
        <strain evidence="2">ULC066bin1</strain>
    </source>
</reference>
<accession>A0A2W4W1R2</accession>
<dbReference type="EMBL" id="QBML01000023">
    <property type="protein sequence ID" value="PZO38482.1"/>
    <property type="molecule type" value="Genomic_DNA"/>
</dbReference>
<dbReference type="Proteomes" id="UP000249467">
    <property type="component" value="Unassembled WGS sequence"/>
</dbReference>
<dbReference type="InterPro" id="IPR012296">
    <property type="entry name" value="Nuclease_put_TT1808"/>
</dbReference>
<reference evidence="2 3" key="1">
    <citation type="submission" date="2018-04" db="EMBL/GenBank/DDBJ databases">
        <authorList>
            <person name="Go L.Y."/>
            <person name="Mitchell J.A."/>
        </authorList>
    </citation>
    <scope>NUCLEOTIDE SEQUENCE [LARGE SCALE GENOMIC DNA]</scope>
    <source>
        <strain evidence="2">ULC066bin1</strain>
    </source>
</reference>
<dbReference type="CDD" id="cd06260">
    <property type="entry name" value="DUF820-like"/>
    <property type="match status" value="1"/>
</dbReference>
<name>A0A2W4W1R2_9CYAN</name>
<dbReference type="Gene3D" id="3.90.1570.10">
    <property type="entry name" value="tt1808, chain A"/>
    <property type="match status" value="1"/>
</dbReference>
<dbReference type="InterPro" id="IPR011335">
    <property type="entry name" value="Restrct_endonuc-II-like"/>
</dbReference>
<dbReference type="InterPro" id="IPR008538">
    <property type="entry name" value="Uma2"/>
</dbReference>
<evidence type="ECO:0000313" key="2">
    <source>
        <dbReference type="EMBL" id="PZO38482.1"/>
    </source>
</evidence>
<comment type="caution">
    <text evidence="2">The sequence shown here is derived from an EMBL/GenBank/DDBJ whole genome shotgun (WGS) entry which is preliminary data.</text>
</comment>
<protein>
    <recommendedName>
        <fullName evidence="1">Putative restriction endonuclease domain-containing protein</fullName>
    </recommendedName>
</protein>
<sequence length="195" mass="22311">MTLATKNIPSITLDLFLAEPETKPASEYIDGSIYQKPMPQGQHSRLQLKFCNTVNAVTEDKQIALALPELRCTFGERSIVPDVAVFQWERLPVNAEGEIENVFPIYPDWVIEILSPEQAPMRVISNILHCLKHGTEMGWLLFPKERSLLIFQRDRQPIEINSEINAAQKLLVPNFLETELNLTVDQLFGWLKVKK</sequence>
<evidence type="ECO:0000313" key="3">
    <source>
        <dbReference type="Proteomes" id="UP000249467"/>
    </source>
</evidence>
<dbReference type="SUPFAM" id="SSF52980">
    <property type="entry name" value="Restriction endonuclease-like"/>
    <property type="match status" value="1"/>
</dbReference>
<proteinExistence type="predicted"/>
<dbReference type="Pfam" id="PF05685">
    <property type="entry name" value="Uma2"/>
    <property type="match status" value="1"/>
</dbReference>